<dbReference type="SUPFAM" id="SSF53163">
    <property type="entry name" value="HybD-like"/>
    <property type="match status" value="1"/>
</dbReference>
<dbReference type="Proteomes" id="UP000075670">
    <property type="component" value="Unassembled WGS sequence"/>
</dbReference>
<evidence type="ECO:0000313" key="6">
    <source>
        <dbReference type="Proteomes" id="UP000075670"/>
    </source>
</evidence>
<dbReference type="PATRIC" id="fig|1122241.3.peg.1167"/>
<proteinExistence type="inferred from homology"/>
<sequence>MQALKSLEGTTLQRAEFYQLAGVILDLAVEAHALLRGATQQEVPGVREDKEKYPNAAVTTITIMNALGEQAMGKPQGTYITIDAPALRFENPPVHEEIAGLLAQKLNLLLQKWNVGPADPVLVVGLGNWEATPDSLGPKVINQFTVTRHLLKYVPQNMPPGTRPVSALAPGVLGTTGIETAEILKGVVEKTRPRVLIAIDALAAGDLQRIGSSIQITDTGISPGSGVGNQRAGINQQTMGIPVIAIGIPTVVHAGVIIYEVLSQIQQSFPNVNLQLDQAVAQNLTRNVLAPFGGNLTVTPKEVDDLVHNLAWVIGNALNRTLHTALLQAKAAIPLH</sequence>
<keyword evidence="6" id="KW-1185">Reference proteome</keyword>
<dbReference type="Gene3D" id="3.40.50.1450">
    <property type="entry name" value="HybD-like"/>
    <property type="match status" value="1"/>
</dbReference>
<comment type="similarity">
    <text evidence="4">Belongs to the peptidase A25 family.</text>
</comment>
<reference evidence="5 6" key="1">
    <citation type="submission" date="2016-02" db="EMBL/GenBank/DDBJ databases">
        <title>Genome sequence of Moorella mulderi DSM 14980.</title>
        <authorList>
            <person name="Poehlein A."/>
            <person name="Daniel R."/>
        </authorList>
    </citation>
    <scope>NUCLEOTIDE SEQUENCE [LARGE SCALE GENOMIC DNA]</scope>
    <source>
        <strain evidence="5 6">DSM 14980</strain>
    </source>
</reference>
<comment type="catalytic activity">
    <reaction evidence="4">
        <text>Endopeptidase action with P4 Glu or Asp, P1 preferably Glu &gt; Asp, P1' hydrophobic and P2' Ala.</text>
        <dbReference type="EC" id="3.4.24.78"/>
    </reaction>
</comment>
<comment type="caution">
    <text evidence="5">The sequence shown here is derived from an EMBL/GenBank/DDBJ whole genome shotgun (WGS) entry which is preliminary data.</text>
</comment>
<keyword evidence="2 4" id="KW-0378">Hydrolase</keyword>
<dbReference type="EC" id="3.4.24.78" evidence="4"/>
<accession>A0A151AYM2</accession>
<dbReference type="GO" id="GO:0004222">
    <property type="term" value="F:metalloendopeptidase activity"/>
    <property type="evidence" value="ECO:0007669"/>
    <property type="project" value="UniProtKB-UniRule"/>
</dbReference>
<evidence type="ECO:0000256" key="2">
    <source>
        <dbReference type="ARBA" id="ARBA00022801"/>
    </source>
</evidence>
<evidence type="ECO:0000256" key="3">
    <source>
        <dbReference type="ARBA" id="ARBA00023145"/>
    </source>
</evidence>
<comment type="subunit">
    <text evidence="4">Homotetramer.</text>
</comment>
<dbReference type="HAMAP" id="MF_00626">
    <property type="entry name" value="Germination_prot"/>
    <property type="match status" value="1"/>
</dbReference>
<dbReference type="PIRSF" id="PIRSF019549">
    <property type="entry name" value="Peptidase_A25"/>
    <property type="match status" value="1"/>
</dbReference>
<organism evidence="5 6">
    <name type="scientific">Moorella mulderi DSM 14980</name>
    <dbReference type="NCBI Taxonomy" id="1122241"/>
    <lineage>
        <taxon>Bacteria</taxon>
        <taxon>Bacillati</taxon>
        <taxon>Bacillota</taxon>
        <taxon>Clostridia</taxon>
        <taxon>Neomoorellales</taxon>
        <taxon>Neomoorellaceae</taxon>
        <taxon>Neomoorella</taxon>
    </lineage>
</organism>
<feature type="propeptide" id="PRO_5007940468" evidence="4">
    <location>
        <begin position="1"/>
        <end position="26"/>
    </location>
</feature>
<keyword evidence="3 4" id="KW-0865">Zymogen</keyword>
<dbReference type="EMBL" id="LTBC01000003">
    <property type="protein sequence ID" value="KYH32507.1"/>
    <property type="molecule type" value="Genomic_DNA"/>
</dbReference>
<dbReference type="InterPro" id="IPR023430">
    <property type="entry name" value="Pept_HybD-like_dom_sf"/>
</dbReference>
<feature type="chain" id="PRO_5023212688" description="Germination protease" evidence="4">
    <location>
        <begin position="27"/>
        <end position="336"/>
    </location>
</feature>
<protein>
    <recommendedName>
        <fullName evidence="4">Germination protease</fullName>
        <ecNumber evidence="4">3.4.24.78</ecNumber>
    </recommendedName>
    <alternativeName>
        <fullName evidence="4">GPR endopeptidase</fullName>
    </alternativeName>
    <alternativeName>
        <fullName evidence="4">Germination proteinase</fullName>
    </alternativeName>
    <alternativeName>
        <fullName evidence="4">Spore protease</fullName>
    </alternativeName>
</protein>
<dbReference type="NCBIfam" id="TIGR01441">
    <property type="entry name" value="GPR"/>
    <property type="match status" value="1"/>
</dbReference>
<dbReference type="InterPro" id="IPR005080">
    <property type="entry name" value="Peptidase_A25"/>
</dbReference>
<keyword evidence="1 4" id="KW-0645">Protease</keyword>
<dbReference type="GO" id="GO:0006508">
    <property type="term" value="P:proteolysis"/>
    <property type="evidence" value="ECO:0007669"/>
    <property type="project" value="UniProtKB-UniRule"/>
</dbReference>
<dbReference type="Pfam" id="PF03418">
    <property type="entry name" value="Peptidase_A25"/>
    <property type="match status" value="2"/>
</dbReference>
<evidence type="ECO:0000313" key="5">
    <source>
        <dbReference type="EMBL" id="KYH32507.1"/>
    </source>
</evidence>
<dbReference type="GO" id="GO:0009847">
    <property type="term" value="P:spore germination"/>
    <property type="evidence" value="ECO:0007669"/>
    <property type="project" value="UniProtKB-UniRule"/>
</dbReference>
<name>A0A151AYM2_9FIRM</name>
<gene>
    <name evidence="4 5" type="primary">gpr</name>
    <name evidence="5" type="ORF">MOMUL_11080</name>
</gene>
<dbReference type="AlphaFoldDB" id="A0A151AYM2"/>
<comment type="PTM">
    <text evidence="4">Autoproteolytically processed. The inactive tetrameric zymogen termed p46 autoprocesses to a smaller form termed p41, which is active only during spore germination.</text>
</comment>
<evidence type="ECO:0000256" key="4">
    <source>
        <dbReference type="HAMAP-Rule" id="MF_00626"/>
    </source>
</evidence>
<evidence type="ECO:0000256" key="1">
    <source>
        <dbReference type="ARBA" id="ARBA00022670"/>
    </source>
</evidence>
<comment type="function">
    <text evidence="4">Initiates the rapid degradation of small, acid-soluble proteins during spore germination.</text>
</comment>